<dbReference type="Proteomes" id="UP000094112">
    <property type="component" value="Unassembled WGS sequence"/>
</dbReference>
<dbReference type="GeneID" id="30201711"/>
<organism evidence="4 5">
    <name type="scientific">Wickerhamomyces anomalus (strain ATCC 58044 / CBS 1984 / NCYC 433 / NRRL Y-366-8)</name>
    <name type="common">Yeast</name>
    <name type="synonym">Hansenula anomala</name>
    <dbReference type="NCBI Taxonomy" id="683960"/>
    <lineage>
        <taxon>Eukaryota</taxon>
        <taxon>Fungi</taxon>
        <taxon>Dikarya</taxon>
        <taxon>Ascomycota</taxon>
        <taxon>Saccharomycotina</taxon>
        <taxon>Saccharomycetes</taxon>
        <taxon>Phaffomycetales</taxon>
        <taxon>Wickerhamomycetaceae</taxon>
        <taxon>Wickerhamomyces</taxon>
    </lineage>
</organism>
<evidence type="ECO:0000313" key="5">
    <source>
        <dbReference type="Proteomes" id="UP000094112"/>
    </source>
</evidence>
<dbReference type="InterPro" id="IPR010987">
    <property type="entry name" value="Glutathione-S-Trfase_C-like"/>
</dbReference>
<keyword evidence="5" id="KW-1185">Reference proteome</keyword>
<dbReference type="InterPro" id="IPR036249">
    <property type="entry name" value="Thioredoxin-like_sf"/>
</dbReference>
<evidence type="ECO:0000259" key="3">
    <source>
        <dbReference type="PROSITE" id="PS50405"/>
    </source>
</evidence>
<dbReference type="OrthoDB" id="422574at2759"/>
<accession>A0A1E3PCX9</accession>
<dbReference type="SUPFAM" id="SSF47616">
    <property type="entry name" value="GST C-terminal domain-like"/>
    <property type="match status" value="1"/>
</dbReference>
<name>A0A1E3PCX9_WICAA</name>
<dbReference type="Pfam" id="PF02798">
    <property type="entry name" value="GST_N"/>
    <property type="match status" value="1"/>
</dbReference>
<evidence type="ECO:0000256" key="1">
    <source>
        <dbReference type="ARBA" id="ARBA00007409"/>
    </source>
</evidence>
<dbReference type="Gene3D" id="1.20.1050.130">
    <property type="match status" value="1"/>
</dbReference>
<dbReference type="SFLD" id="SFLDS00019">
    <property type="entry name" value="Glutathione_Transferase_(cytos"/>
    <property type="match status" value="1"/>
</dbReference>
<dbReference type="RefSeq" id="XP_019041944.1">
    <property type="nucleotide sequence ID" value="XM_019184465.1"/>
</dbReference>
<dbReference type="PANTHER" id="PTHR44051:SF8">
    <property type="entry name" value="GLUTATHIONE S-TRANSFERASE GSTA"/>
    <property type="match status" value="1"/>
</dbReference>
<feature type="domain" description="GST C-terminal" evidence="3">
    <location>
        <begin position="88"/>
        <end position="206"/>
    </location>
</feature>
<sequence length="206" mass="23366">MAIEVFTFPTPNNFKVLSALEALNLEYKIHKVDITKGEQHQEQFKSVNPCEVTPAIKDGDLNLAESANILEYLVSKYDKEQKLSYPETSDLYWKLKQFLYYHATGVSATQDKIFVFSMFHKDVVGAVEALQGSVKNYYNKLEEFLAKNGTGYFIGDKLTIADIIAYPHAAIADHHGVDLETLPNLKAWKEKLSQESFIKKAYANFA</sequence>
<dbReference type="InterPro" id="IPR004045">
    <property type="entry name" value="Glutathione_S-Trfase_N"/>
</dbReference>
<dbReference type="InterPro" id="IPR040079">
    <property type="entry name" value="Glutathione_S-Trfase"/>
</dbReference>
<dbReference type="AlphaFoldDB" id="A0A1E3PCX9"/>
<dbReference type="PANTHER" id="PTHR44051">
    <property type="entry name" value="GLUTATHIONE S-TRANSFERASE-RELATED"/>
    <property type="match status" value="1"/>
</dbReference>
<dbReference type="EMBL" id="KV454208">
    <property type="protein sequence ID" value="ODQ62737.1"/>
    <property type="molecule type" value="Genomic_DNA"/>
</dbReference>
<proteinExistence type="inferred from homology"/>
<evidence type="ECO:0000259" key="2">
    <source>
        <dbReference type="PROSITE" id="PS50404"/>
    </source>
</evidence>
<dbReference type="Pfam" id="PF14497">
    <property type="entry name" value="GST_C_3"/>
    <property type="match status" value="1"/>
</dbReference>
<comment type="similarity">
    <text evidence="1">Belongs to the GST superfamily.</text>
</comment>
<dbReference type="InterPro" id="IPR004046">
    <property type="entry name" value="GST_C"/>
</dbReference>
<evidence type="ECO:0000313" key="4">
    <source>
        <dbReference type="EMBL" id="ODQ62737.1"/>
    </source>
</evidence>
<dbReference type="STRING" id="683960.A0A1E3PCX9"/>
<dbReference type="PROSITE" id="PS50404">
    <property type="entry name" value="GST_NTER"/>
    <property type="match status" value="1"/>
</dbReference>
<dbReference type="InterPro" id="IPR036282">
    <property type="entry name" value="Glutathione-S-Trfase_C_sf"/>
</dbReference>
<evidence type="ECO:0008006" key="6">
    <source>
        <dbReference type="Google" id="ProtNLM"/>
    </source>
</evidence>
<gene>
    <name evidence="4" type="ORF">WICANDRAFT_76905</name>
</gene>
<protein>
    <recommendedName>
        <fullName evidence="6">Glutathione S-transferase</fullName>
    </recommendedName>
</protein>
<feature type="domain" description="GST N-terminal" evidence="2">
    <location>
        <begin position="1"/>
        <end position="81"/>
    </location>
</feature>
<dbReference type="SFLD" id="SFLDG00358">
    <property type="entry name" value="Main_(cytGST)"/>
    <property type="match status" value="1"/>
</dbReference>
<dbReference type="SUPFAM" id="SSF52833">
    <property type="entry name" value="Thioredoxin-like"/>
    <property type="match status" value="1"/>
</dbReference>
<dbReference type="PROSITE" id="PS50405">
    <property type="entry name" value="GST_CTER"/>
    <property type="match status" value="1"/>
</dbReference>
<reference evidence="4 5" key="1">
    <citation type="journal article" date="2016" name="Proc. Natl. Acad. Sci. U.S.A.">
        <title>Comparative genomics of biotechnologically important yeasts.</title>
        <authorList>
            <person name="Riley R."/>
            <person name="Haridas S."/>
            <person name="Wolfe K.H."/>
            <person name="Lopes M.R."/>
            <person name="Hittinger C.T."/>
            <person name="Goeker M."/>
            <person name="Salamov A.A."/>
            <person name="Wisecaver J.H."/>
            <person name="Long T.M."/>
            <person name="Calvey C.H."/>
            <person name="Aerts A.L."/>
            <person name="Barry K.W."/>
            <person name="Choi C."/>
            <person name="Clum A."/>
            <person name="Coughlan A.Y."/>
            <person name="Deshpande S."/>
            <person name="Douglass A.P."/>
            <person name="Hanson S.J."/>
            <person name="Klenk H.-P."/>
            <person name="LaButti K.M."/>
            <person name="Lapidus A."/>
            <person name="Lindquist E.A."/>
            <person name="Lipzen A.M."/>
            <person name="Meier-Kolthoff J.P."/>
            <person name="Ohm R.A."/>
            <person name="Otillar R.P."/>
            <person name="Pangilinan J.L."/>
            <person name="Peng Y."/>
            <person name="Rokas A."/>
            <person name="Rosa C.A."/>
            <person name="Scheuner C."/>
            <person name="Sibirny A.A."/>
            <person name="Slot J.C."/>
            <person name="Stielow J.B."/>
            <person name="Sun H."/>
            <person name="Kurtzman C.P."/>
            <person name="Blackwell M."/>
            <person name="Grigoriev I.V."/>
            <person name="Jeffries T.W."/>
        </authorList>
    </citation>
    <scope>NUCLEOTIDE SEQUENCE [LARGE SCALE GENOMIC DNA]</scope>
    <source>
        <strain evidence="5">ATCC 58044 / CBS 1984 / NCYC 433 / NRRL Y-366-8</strain>
    </source>
</reference>